<name>A0A9D2QBP8_9CORY</name>
<reference evidence="6" key="2">
    <citation type="submission" date="2021-04" db="EMBL/GenBank/DDBJ databases">
        <authorList>
            <person name="Gilroy R."/>
        </authorList>
    </citation>
    <scope>NUCLEOTIDE SEQUENCE</scope>
    <source>
        <strain evidence="6">ChiHjej13B12-4958</strain>
    </source>
</reference>
<dbReference type="CDD" id="cd03225">
    <property type="entry name" value="ABC_cobalt_CbiO_domain1"/>
    <property type="match status" value="2"/>
</dbReference>
<dbReference type="SUPFAM" id="SSF52540">
    <property type="entry name" value="P-loop containing nucleoside triphosphate hydrolases"/>
    <property type="match status" value="2"/>
</dbReference>
<dbReference type="PANTHER" id="PTHR43553">
    <property type="entry name" value="HEAVY METAL TRANSPORTER"/>
    <property type="match status" value="1"/>
</dbReference>
<dbReference type="GO" id="GO:0005524">
    <property type="term" value="F:ATP binding"/>
    <property type="evidence" value="ECO:0007669"/>
    <property type="project" value="UniProtKB-KW"/>
</dbReference>
<dbReference type="GO" id="GO:0016887">
    <property type="term" value="F:ATP hydrolysis activity"/>
    <property type="evidence" value="ECO:0007669"/>
    <property type="project" value="InterPro"/>
</dbReference>
<evidence type="ECO:0000256" key="3">
    <source>
        <dbReference type="ARBA" id="ARBA00022741"/>
    </source>
</evidence>
<dbReference type="InterPro" id="IPR050095">
    <property type="entry name" value="ECF_ABC_transporter_ATP-bd"/>
</dbReference>
<dbReference type="GO" id="GO:0043190">
    <property type="term" value="C:ATP-binding cassette (ABC) transporter complex"/>
    <property type="evidence" value="ECO:0007669"/>
    <property type="project" value="TreeGrafter"/>
</dbReference>
<organism evidence="6 7">
    <name type="scientific">Candidatus Corynebacterium faecigallinarum</name>
    <dbReference type="NCBI Taxonomy" id="2838528"/>
    <lineage>
        <taxon>Bacteria</taxon>
        <taxon>Bacillati</taxon>
        <taxon>Actinomycetota</taxon>
        <taxon>Actinomycetes</taxon>
        <taxon>Mycobacteriales</taxon>
        <taxon>Corynebacteriaceae</taxon>
        <taxon>Corynebacterium</taxon>
    </lineage>
</organism>
<proteinExistence type="inferred from homology"/>
<comment type="caution">
    <text evidence="6">The sequence shown here is derived from an EMBL/GenBank/DDBJ whole genome shotgun (WGS) entry which is preliminary data.</text>
</comment>
<dbReference type="AlphaFoldDB" id="A0A9D2QBP8"/>
<dbReference type="PROSITE" id="PS00211">
    <property type="entry name" value="ABC_TRANSPORTER_1"/>
    <property type="match status" value="1"/>
</dbReference>
<dbReference type="SMART" id="SM00382">
    <property type="entry name" value="AAA"/>
    <property type="match status" value="2"/>
</dbReference>
<evidence type="ECO:0000259" key="5">
    <source>
        <dbReference type="PROSITE" id="PS50893"/>
    </source>
</evidence>
<dbReference type="PANTHER" id="PTHR43553:SF24">
    <property type="entry name" value="ENERGY-COUPLING FACTOR TRANSPORTER ATP-BINDING PROTEIN ECFA1"/>
    <property type="match status" value="1"/>
</dbReference>
<evidence type="ECO:0000313" key="7">
    <source>
        <dbReference type="Proteomes" id="UP000823858"/>
    </source>
</evidence>
<dbReference type="PROSITE" id="PS50893">
    <property type="entry name" value="ABC_TRANSPORTER_2"/>
    <property type="match status" value="2"/>
</dbReference>
<dbReference type="EMBL" id="DWVP01000003">
    <property type="protein sequence ID" value="HJC84243.1"/>
    <property type="molecule type" value="Genomic_DNA"/>
</dbReference>
<evidence type="ECO:0000256" key="4">
    <source>
        <dbReference type="ARBA" id="ARBA00022840"/>
    </source>
</evidence>
<keyword evidence="3" id="KW-0547">Nucleotide-binding</keyword>
<keyword evidence="2" id="KW-0813">Transport</keyword>
<dbReference type="InterPro" id="IPR015856">
    <property type="entry name" value="ABC_transpr_CbiO/EcfA_su"/>
</dbReference>
<comment type="similarity">
    <text evidence="1">Belongs to the ABC transporter superfamily.</text>
</comment>
<dbReference type="GO" id="GO:0042626">
    <property type="term" value="F:ATPase-coupled transmembrane transporter activity"/>
    <property type="evidence" value="ECO:0007669"/>
    <property type="project" value="TreeGrafter"/>
</dbReference>
<protein>
    <submittedName>
        <fullName evidence="6">ATP-binding cassette domain-containing protein</fullName>
    </submittedName>
</protein>
<dbReference type="InterPro" id="IPR003593">
    <property type="entry name" value="AAA+_ATPase"/>
</dbReference>
<sequence length="586" mass="63160">MNFIQITDLSFRYPGAEVDSLRNVNLTIEKGDFVAVVGGNGSGKTTLCKTLNGMIPHYWSGEFAGDVRVNGIDTFDSTVAELSRTVGYVYQDFQNQLVRPTVRDEVAFGPVNYGLEDFGQRRDEALSQLGIEGLSERFVWQLSGGQAHLVALASVLALRPEVIIVDEPVAELDPARAEETYRQLEKLNREVGTTIIAIEHHAEFIARYASSVILMNDGAPVWHLPVREAMARAGELESHGIPAPTVTDIGRRIGVGQPALTVAEAADQLRQDGLVGTHDMVPDAAASPTVSSGATNPSNPPIRGHTANAAADSIARLQGVRHGYRSVGGSITPVLDGIDLTLHEGERVAVVGSNGAGKSTLLKLLTGLIVPRSGTVEVCGVNTRKRSAAQLADLVSYLYQHPERMFLTESVRKDVELFPSGRKIPDAEAIATRVIDRVNLGEMADRDGRALSGGQQRRATIAIGLAMRPRVLLLDEPTASLDIRSRDGVIGMLAELADTIRCAVVATHDMQLVADWATRVLVMGEGTVLADVTPRELFADVDLVTRARLVPPQVAQLGVELGMDPVPLSVDELVDRLVIEEQKEQV</sequence>
<gene>
    <name evidence="6" type="ORF">H9751_01575</name>
</gene>
<evidence type="ECO:0000313" key="6">
    <source>
        <dbReference type="EMBL" id="HJC84243.1"/>
    </source>
</evidence>
<dbReference type="Gene3D" id="3.40.50.300">
    <property type="entry name" value="P-loop containing nucleotide triphosphate hydrolases"/>
    <property type="match status" value="2"/>
</dbReference>
<reference evidence="6" key="1">
    <citation type="journal article" date="2021" name="PeerJ">
        <title>Extensive microbial diversity within the chicken gut microbiome revealed by metagenomics and culture.</title>
        <authorList>
            <person name="Gilroy R."/>
            <person name="Ravi A."/>
            <person name="Getino M."/>
            <person name="Pursley I."/>
            <person name="Horton D.L."/>
            <person name="Alikhan N.F."/>
            <person name="Baker D."/>
            <person name="Gharbi K."/>
            <person name="Hall N."/>
            <person name="Watson M."/>
            <person name="Adriaenssens E.M."/>
            <person name="Foster-Nyarko E."/>
            <person name="Jarju S."/>
            <person name="Secka A."/>
            <person name="Antonio M."/>
            <person name="Oren A."/>
            <person name="Chaudhuri R.R."/>
            <person name="La Ragione R."/>
            <person name="Hildebrand F."/>
            <person name="Pallen M.J."/>
        </authorList>
    </citation>
    <scope>NUCLEOTIDE SEQUENCE</scope>
    <source>
        <strain evidence="6">ChiHjej13B12-4958</strain>
    </source>
</reference>
<evidence type="ECO:0000256" key="2">
    <source>
        <dbReference type="ARBA" id="ARBA00022448"/>
    </source>
</evidence>
<evidence type="ECO:0000256" key="1">
    <source>
        <dbReference type="ARBA" id="ARBA00005417"/>
    </source>
</evidence>
<accession>A0A9D2QBP8</accession>
<keyword evidence="4 6" id="KW-0067">ATP-binding</keyword>
<dbReference type="Proteomes" id="UP000823858">
    <property type="component" value="Unassembled WGS sequence"/>
</dbReference>
<feature type="domain" description="ABC transporter" evidence="5">
    <location>
        <begin position="315"/>
        <end position="550"/>
    </location>
</feature>
<dbReference type="InterPro" id="IPR027417">
    <property type="entry name" value="P-loop_NTPase"/>
</dbReference>
<feature type="domain" description="ABC transporter" evidence="5">
    <location>
        <begin position="4"/>
        <end position="242"/>
    </location>
</feature>
<dbReference type="InterPro" id="IPR017871">
    <property type="entry name" value="ABC_transporter-like_CS"/>
</dbReference>
<dbReference type="InterPro" id="IPR003439">
    <property type="entry name" value="ABC_transporter-like_ATP-bd"/>
</dbReference>
<dbReference type="Pfam" id="PF00005">
    <property type="entry name" value="ABC_tran"/>
    <property type="match status" value="2"/>
</dbReference>